<evidence type="ECO:0000313" key="2">
    <source>
        <dbReference type="EMBL" id="ORZ27992.1"/>
    </source>
</evidence>
<dbReference type="AlphaFoldDB" id="A0A1Y2H4N4"/>
<protein>
    <submittedName>
        <fullName evidence="2">C2 domain-containing protein</fullName>
    </submittedName>
</protein>
<dbReference type="SUPFAM" id="SSF49562">
    <property type="entry name" value="C2 domain (Calcium/lipid-binding domain, CaLB)"/>
    <property type="match status" value="1"/>
</dbReference>
<dbReference type="InParanoid" id="A0A1Y2H4N4"/>
<dbReference type="RefSeq" id="XP_021885695.1">
    <property type="nucleotide sequence ID" value="XM_022022863.1"/>
</dbReference>
<comment type="caution">
    <text evidence="2">The sequence shown here is derived from an EMBL/GenBank/DDBJ whole genome shotgun (WGS) entry which is preliminary data.</text>
</comment>
<dbReference type="InterPro" id="IPR045050">
    <property type="entry name" value="Synaptotagmin_plant"/>
</dbReference>
<dbReference type="OrthoDB" id="270970at2759"/>
<dbReference type="EMBL" id="MCFF01000003">
    <property type="protein sequence ID" value="ORZ27992.1"/>
    <property type="molecule type" value="Genomic_DNA"/>
</dbReference>
<accession>A0A1Y2H4N4</accession>
<dbReference type="GO" id="GO:0008289">
    <property type="term" value="F:lipid binding"/>
    <property type="evidence" value="ECO:0007669"/>
    <property type="project" value="InterPro"/>
</dbReference>
<dbReference type="PANTHER" id="PTHR10774">
    <property type="entry name" value="EXTENDED SYNAPTOTAGMIN-RELATED"/>
    <property type="match status" value="1"/>
</dbReference>
<name>A0A1Y2H4N4_9FUNG</name>
<keyword evidence="3" id="KW-1185">Reference proteome</keyword>
<gene>
    <name evidence="2" type="ORF">BCR41DRAFT_346352</name>
</gene>
<evidence type="ECO:0000259" key="1">
    <source>
        <dbReference type="PROSITE" id="PS50004"/>
    </source>
</evidence>
<dbReference type="SMART" id="SM00239">
    <property type="entry name" value="C2"/>
    <property type="match status" value="1"/>
</dbReference>
<reference evidence="2 3" key="1">
    <citation type="submission" date="2016-07" db="EMBL/GenBank/DDBJ databases">
        <title>Pervasive Adenine N6-methylation of Active Genes in Fungi.</title>
        <authorList>
            <consortium name="DOE Joint Genome Institute"/>
            <person name="Mondo S.J."/>
            <person name="Dannebaum R.O."/>
            <person name="Kuo R.C."/>
            <person name="Labutti K."/>
            <person name="Haridas S."/>
            <person name="Kuo A."/>
            <person name="Salamov A."/>
            <person name="Ahrendt S.R."/>
            <person name="Lipzen A."/>
            <person name="Sullivan W."/>
            <person name="Andreopoulos W.B."/>
            <person name="Clum A."/>
            <person name="Lindquist E."/>
            <person name="Daum C."/>
            <person name="Ramamoorthy G.K."/>
            <person name="Gryganskyi A."/>
            <person name="Culley D."/>
            <person name="Magnuson J.K."/>
            <person name="James T.Y."/>
            <person name="O'Malley M.A."/>
            <person name="Stajich J.E."/>
            <person name="Spatafora J.W."/>
            <person name="Visel A."/>
            <person name="Grigoriev I.V."/>
        </authorList>
    </citation>
    <scope>NUCLEOTIDE SEQUENCE [LARGE SCALE GENOMIC DNA]</scope>
    <source>
        <strain evidence="2 3">NRRL 3116</strain>
    </source>
</reference>
<organism evidence="2 3">
    <name type="scientific">Lobosporangium transversale</name>
    <dbReference type="NCBI Taxonomy" id="64571"/>
    <lineage>
        <taxon>Eukaryota</taxon>
        <taxon>Fungi</taxon>
        <taxon>Fungi incertae sedis</taxon>
        <taxon>Mucoromycota</taxon>
        <taxon>Mortierellomycotina</taxon>
        <taxon>Mortierellomycetes</taxon>
        <taxon>Mortierellales</taxon>
        <taxon>Mortierellaceae</taxon>
        <taxon>Lobosporangium</taxon>
    </lineage>
</organism>
<dbReference type="InterPro" id="IPR035892">
    <property type="entry name" value="C2_domain_sf"/>
</dbReference>
<dbReference type="Gene3D" id="2.60.40.150">
    <property type="entry name" value="C2 domain"/>
    <property type="match status" value="1"/>
</dbReference>
<dbReference type="Pfam" id="PF00168">
    <property type="entry name" value="C2"/>
    <property type="match status" value="1"/>
</dbReference>
<evidence type="ECO:0000313" key="3">
    <source>
        <dbReference type="Proteomes" id="UP000193648"/>
    </source>
</evidence>
<dbReference type="Proteomes" id="UP000193648">
    <property type="component" value="Unassembled WGS sequence"/>
</dbReference>
<dbReference type="STRING" id="64571.A0A1Y2H4N4"/>
<sequence>MAYNLQVDIHSAKSLRDTEDFGRNDPYARVSLDMKNDAAYKKTTTKSNAGRSAEWNETVVLTDFDPSLHAFLYVEVMDEEHGTDAPIGFADIPLNQVNSATNKSLSGRFDLYTEKGKQKGTITLTISVLAANEEARPIPSPAETEHKSQYLNDHQERFKELERKEDLGDAFKPFDALRNKN</sequence>
<dbReference type="GeneID" id="33564707"/>
<dbReference type="PANTHER" id="PTHR10774:SF190">
    <property type="entry name" value="C2 CALCIUM_LIPID-BINDING ENDONUCLEASE_EXONUCLEASE_PHOSPHATASE-RELATED"/>
    <property type="match status" value="1"/>
</dbReference>
<dbReference type="GO" id="GO:0005783">
    <property type="term" value="C:endoplasmic reticulum"/>
    <property type="evidence" value="ECO:0007669"/>
    <property type="project" value="TreeGrafter"/>
</dbReference>
<proteinExistence type="predicted"/>
<dbReference type="InterPro" id="IPR000008">
    <property type="entry name" value="C2_dom"/>
</dbReference>
<dbReference type="PROSITE" id="PS50004">
    <property type="entry name" value="C2"/>
    <property type="match status" value="1"/>
</dbReference>
<feature type="domain" description="C2" evidence="1">
    <location>
        <begin position="1"/>
        <end position="107"/>
    </location>
</feature>